<evidence type="ECO:0000259" key="3">
    <source>
        <dbReference type="PROSITE" id="PS50937"/>
    </source>
</evidence>
<dbReference type="SUPFAM" id="SSF46955">
    <property type="entry name" value="Putative DNA-binding domain"/>
    <property type="match status" value="1"/>
</dbReference>
<dbReference type="GO" id="GO:0003677">
    <property type="term" value="F:DNA binding"/>
    <property type="evidence" value="ECO:0007669"/>
    <property type="project" value="UniProtKB-KW"/>
</dbReference>
<sequence>MPEMRNGAWYIISIAAQKADVHEQTLRHYERLGLITPARKGESPHSPRLYSDRDIDRVLHIRSLMRDLGVNLAGVEAILRMKDRMEQMQDEMAREMEALQAQHANEMRRLKEIIERLQRSPGSITPDTIHSPEAGSLPDLS</sequence>
<reference evidence="4" key="1">
    <citation type="submission" date="2020-10" db="EMBL/GenBank/DDBJ databases">
        <title>Taxonomic study of unclassified bacteria belonging to the class Ktedonobacteria.</title>
        <authorList>
            <person name="Yabe S."/>
            <person name="Wang C.M."/>
            <person name="Zheng Y."/>
            <person name="Sakai Y."/>
            <person name="Cavaletti L."/>
            <person name="Monciardini P."/>
            <person name="Donadio S."/>
        </authorList>
    </citation>
    <scope>NUCLEOTIDE SEQUENCE</scope>
    <source>
        <strain evidence="4">SOSP1-1</strain>
    </source>
</reference>
<dbReference type="Proteomes" id="UP000612362">
    <property type="component" value="Unassembled WGS sequence"/>
</dbReference>
<name>A0A8J3MPR2_9CHLR</name>
<dbReference type="EMBL" id="BNJF01000001">
    <property type="protein sequence ID" value="GHO44082.1"/>
    <property type="molecule type" value="Genomic_DNA"/>
</dbReference>
<dbReference type="InterPro" id="IPR000551">
    <property type="entry name" value="MerR-type_HTH_dom"/>
</dbReference>
<evidence type="ECO:0000313" key="5">
    <source>
        <dbReference type="Proteomes" id="UP000612362"/>
    </source>
</evidence>
<dbReference type="AlphaFoldDB" id="A0A8J3MPR2"/>
<dbReference type="Gene3D" id="1.10.1660.10">
    <property type="match status" value="1"/>
</dbReference>
<proteinExistence type="predicted"/>
<protein>
    <recommendedName>
        <fullName evidence="3">HTH merR-type domain-containing protein</fullName>
    </recommendedName>
</protein>
<evidence type="ECO:0000313" key="4">
    <source>
        <dbReference type="EMBL" id="GHO44082.1"/>
    </source>
</evidence>
<dbReference type="InterPro" id="IPR047057">
    <property type="entry name" value="MerR_fam"/>
</dbReference>
<keyword evidence="1" id="KW-0238">DNA-binding</keyword>
<comment type="caution">
    <text evidence="4">The sequence shown here is derived from an EMBL/GenBank/DDBJ whole genome shotgun (WGS) entry which is preliminary data.</text>
</comment>
<dbReference type="PROSITE" id="PS00552">
    <property type="entry name" value="HTH_MERR_1"/>
    <property type="match status" value="1"/>
</dbReference>
<evidence type="ECO:0000256" key="2">
    <source>
        <dbReference type="SAM" id="MobiDB-lite"/>
    </source>
</evidence>
<dbReference type="InterPro" id="IPR009061">
    <property type="entry name" value="DNA-bd_dom_put_sf"/>
</dbReference>
<dbReference type="GO" id="GO:0003700">
    <property type="term" value="F:DNA-binding transcription factor activity"/>
    <property type="evidence" value="ECO:0007669"/>
    <property type="project" value="InterPro"/>
</dbReference>
<organism evidence="4 5">
    <name type="scientific">Ktedonospora formicarum</name>
    <dbReference type="NCBI Taxonomy" id="2778364"/>
    <lineage>
        <taxon>Bacteria</taxon>
        <taxon>Bacillati</taxon>
        <taxon>Chloroflexota</taxon>
        <taxon>Ktedonobacteria</taxon>
        <taxon>Ktedonobacterales</taxon>
        <taxon>Ktedonobacteraceae</taxon>
        <taxon>Ktedonospora</taxon>
    </lineage>
</organism>
<keyword evidence="5" id="KW-1185">Reference proteome</keyword>
<evidence type="ECO:0000256" key="1">
    <source>
        <dbReference type="ARBA" id="ARBA00023125"/>
    </source>
</evidence>
<dbReference type="PANTHER" id="PTHR30204">
    <property type="entry name" value="REDOX-CYCLING DRUG-SENSING TRANSCRIPTIONAL ACTIVATOR SOXR"/>
    <property type="match status" value="1"/>
</dbReference>
<dbReference type="PROSITE" id="PS50937">
    <property type="entry name" value="HTH_MERR_2"/>
    <property type="match status" value="1"/>
</dbReference>
<feature type="domain" description="HTH merR-type" evidence="3">
    <location>
        <begin position="9"/>
        <end position="81"/>
    </location>
</feature>
<gene>
    <name evidence="4" type="ORF">KSX_22450</name>
</gene>
<feature type="region of interest" description="Disordered" evidence="2">
    <location>
        <begin position="118"/>
        <end position="141"/>
    </location>
</feature>
<dbReference type="SMART" id="SM00422">
    <property type="entry name" value="HTH_MERR"/>
    <property type="match status" value="1"/>
</dbReference>
<dbReference type="Pfam" id="PF13411">
    <property type="entry name" value="MerR_1"/>
    <property type="match status" value="1"/>
</dbReference>
<dbReference type="PANTHER" id="PTHR30204:SF58">
    <property type="entry name" value="HTH-TYPE TRANSCRIPTIONAL REGULATOR YFMP"/>
    <property type="match status" value="1"/>
</dbReference>
<dbReference type="RefSeq" id="WP_220193508.1">
    <property type="nucleotide sequence ID" value="NZ_BNJF01000001.1"/>
</dbReference>
<accession>A0A8J3MPR2</accession>